<feature type="region of interest" description="Disordered" evidence="1">
    <location>
        <begin position="1"/>
        <end position="27"/>
    </location>
</feature>
<protein>
    <submittedName>
        <fullName evidence="2">Uncharacterized protein</fullName>
    </submittedName>
</protein>
<sequence>MSQCLPRIHKEVASSGEQQCETDDADSTPDHLITTIADHHVAAKHAPQH</sequence>
<accession>A0A655ZA07</accession>
<evidence type="ECO:0000313" key="2">
    <source>
        <dbReference type="EMBL" id="CSC62890.1"/>
    </source>
</evidence>
<evidence type="ECO:0000313" key="3">
    <source>
        <dbReference type="Proteomes" id="UP000046067"/>
    </source>
</evidence>
<dbReference type="AlphaFoldDB" id="A0A655ZA07"/>
<dbReference type="Proteomes" id="UP000046067">
    <property type="component" value="Unassembled WGS sequence"/>
</dbReference>
<gene>
    <name evidence="2" type="ORF">ERS013201_03115</name>
</gene>
<evidence type="ECO:0000256" key="1">
    <source>
        <dbReference type="SAM" id="MobiDB-lite"/>
    </source>
</evidence>
<dbReference type="EMBL" id="CWQJ01000024">
    <property type="protein sequence ID" value="CSC62890.1"/>
    <property type="molecule type" value="Genomic_DNA"/>
</dbReference>
<name>A0A655ZA07_VIBCL</name>
<organism evidence="2 3">
    <name type="scientific">Vibrio cholerae</name>
    <dbReference type="NCBI Taxonomy" id="666"/>
    <lineage>
        <taxon>Bacteria</taxon>
        <taxon>Pseudomonadati</taxon>
        <taxon>Pseudomonadota</taxon>
        <taxon>Gammaproteobacteria</taxon>
        <taxon>Vibrionales</taxon>
        <taxon>Vibrionaceae</taxon>
        <taxon>Vibrio</taxon>
    </lineage>
</organism>
<proteinExistence type="predicted"/>
<reference evidence="2 3" key="1">
    <citation type="submission" date="2015-07" db="EMBL/GenBank/DDBJ databases">
        <authorList>
            <consortium name="Pathogen Informatics"/>
        </authorList>
    </citation>
    <scope>NUCLEOTIDE SEQUENCE [LARGE SCALE GENOMIC DNA]</scope>
    <source>
        <strain evidence="2 3">A325</strain>
    </source>
</reference>